<organism evidence="1 2">
    <name type="scientific">Saguinus oedipus</name>
    <name type="common">Cotton-top tamarin</name>
    <name type="synonym">Oedipomidas oedipus</name>
    <dbReference type="NCBI Taxonomy" id="9490"/>
    <lineage>
        <taxon>Eukaryota</taxon>
        <taxon>Metazoa</taxon>
        <taxon>Chordata</taxon>
        <taxon>Craniata</taxon>
        <taxon>Vertebrata</taxon>
        <taxon>Euteleostomi</taxon>
        <taxon>Mammalia</taxon>
        <taxon>Eutheria</taxon>
        <taxon>Euarchontoglires</taxon>
        <taxon>Primates</taxon>
        <taxon>Haplorrhini</taxon>
        <taxon>Platyrrhini</taxon>
        <taxon>Cebidae</taxon>
        <taxon>Callitrichinae</taxon>
        <taxon>Saguinus</taxon>
    </lineage>
</organism>
<sequence length="69" mass="7705">MEELLQLPDSWNAMLRSTIADFLLRLASVRGMEELLQLPDSWNAMLRCTTADFLPRLASEGNGRTPAVA</sequence>
<reference evidence="1 2" key="1">
    <citation type="submission" date="2023-05" db="EMBL/GenBank/DDBJ databases">
        <title>B98-5 Cell Line De Novo Hybrid Assembly: An Optical Mapping Approach.</title>
        <authorList>
            <person name="Kananen K."/>
            <person name="Auerbach J.A."/>
            <person name="Kautto E."/>
            <person name="Blachly J.S."/>
        </authorList>
    </citation>
    <scope>NUCLEOTIDE SEQUENCE [LARGE SCALE GENOMIC DNA]</scope>
    <source>
        <strain evidence="1">B95-8</strain>
        <tissue evidence="1">Cell line</tissue>
    </source>
</reference>
<accession>A0ABQ9W6Y8</accession>
<evidence type="ECO:0000313" key="2">
    <source>
        <dbReference type="Proteomes" id="UP001266305"/>
    </source>
</evidence>
<keyword evidence="2" id="KW-1185">Reference proteome</keyword>
<gene>
    <name evidence="1" type="ORF">P7K49_004293</name>
</gene>
<protein>
    <submittedName>
        <fullName evidence="1">Uncharacterized protein</fullName>
    </submittedName>
</protein>
<comment type="caution">
    <text evidence="1">The sequence shown here is derived from an EMBL/GenBank/DDBJ whole genome shotgun (WGS) entry which is preliminary data.</text>
</comment>
<name>A0ABQ9W6Y8_SAGOE</name>
<proteinExistence type="predicted"/>
<evidence type="ECO:0000313" key="1">
    <source>
        <dbReference type="EMBL" id="KAK2117407.1"/>
    </source>
</evidence>
<dbReference type="EMBL" id="JASSZA010000002">
    <property type="protein sequence ID" value="KAK2117407.1"/>
    <property type="molecule type" value="Genomic_DNA"/>
</dbReference>
<dbReference type="Proteomes" id="UP001266305">
    <property type="component" value="Unassembled WGS sequence"/>
</dbReference>